<comment type="catalytic activity">
    <reaction evidence="8">
        <text>a quinone + NADH + H(+) = a quinol + NAD(+)</text>
        <dbReference type="Rhea" id="RHEA:46160"/>
        <dbReference type="ChEBI" id="CHEBI:15378"/>
        <dbReference type="ChEBI" id="CHEBI:24646"/>
        <dbReference type="ChEBI" id="CHEBI:57540"/>
        <dbReference type="ChEBI" id="CHEBI:57945"/>
        <dbReference type="ChEBI" id="CHEBI:132124"/>
        <dbReference type="EC" id="1.6.5.9"/>
    </reaction>
</comment>
<keyword evidence="13" id="KW-1185">Reference proteome</keyword>
<accession>A0ABU1AXP8</accession>
<keyword evidence="7" id="KW-0520">NAD</keyword>
<comment type="caution">
    <text evidence="12">The sequence shown here is derived from an EMBL/GenBank/DDBJ whole genome shotgun (WGS) entry which is preliminary data.</text>
</comment>
<dbReference type="CDD" id="cd02205">
    <property type="entry name" value="CBS_pair_SF"/>
    <property type="match status" value="1"/>
</dbReference>
<dbReference type="PROSITE" id="PS50042">
    <property type="entry name" value="CNMP_BINDING_3"/>
    <property type="match status" value="1"/>
</dbReference>
<dbReference type="InterPro" id="IPR018490">
    <property type="entry name" value="cNMP-bd_dom_sf"/>
</dbReference>
<evidence type="ECO:0000256" key="5">
    <source>
        <dbReference type="ARBA" id="ARBA00022946"/>
    </source>
</evidence>
<dbReference type="InterPro" id="IPR036188">
    <property type="entry name" value="FAD/NAD-bd_sf"/>
</dbReference>
<dbReference type="EC" id="1.6.5.9" evidence="2"/>
<gene>
    <name evidence="12" type="ORF">QEH52_15505</name>
</gene>
<evidence type="ECO:0000259" key="11">
    <source>
        <dbReference type="PROSITE" id="PS51371"/>
    </source>
</evidence>
<dbReference type="Gene3D" id="3.10.580.10">
    <property type="entry name" value="CBS-domain"/>
    <property type="match status" value="1"/>
</dbReference>
<evidence type="ECO:0000256" key="1">
    <source>
        <dbReference type="ARBA" id="ARBA00005272"/>
    </source>
</evidence>
<evidence type="ECO:0000256" key="9">
    <source>
        <dbReference type="PROSITE-ProRule" id="PRU00703"/>
    </source>
</evidence>
<dbReference type="PANTHER" id="PTHR43706:SF47">
    <property type="entry name" value="EXTERNAL NADH-UBIQUINONE OXIDOREDUCTASE 1, MITOCHONDRIAL-RELATED"/>
    <property type="match status" value="1"/>
</dbReference>
<keyword evidence="4" id="KW-0274">FAD</keyword>
<comment type="similarity">
    <text evidence="1">Belongs to the NADH dehydrogenase family.</text>
</comment>
<evidence type="ECO:0000256" key="2">
    <source>
        <dbReference type="ARBA" id="ARBA00012637"/>
    </source>
</evidence>
<feature type="domain" description="CBS" evidence="11">
    <location>
        <begin position="561"/>
        <end position="619"/>
    </location>
</feature>
<dbReference type="Gene3D" id="2.60.120.10">
    <property type="entry name" value="Jelly Rolls"/>
    <property type="match status" value="1"/>
</dbReference>
<keyword evidence="5" id="KW-0809">Transit peptide</keyword>
<evidence type="ECO:0000259" key="10">
    <source>
        <dbReference type="PROSITE" id="PS50042"/>
    </source>
</evidence>
<keyword evidence="3" id="KW-0285">Flavoprotein</keyword>
<dbReference type="Pfam" id="PF07992">
    <property type="entry name" value="Pyr_redox_2"/>
    <property type="match status" value="1"/>
</dbReference>
<keyword evidence="6" id="KW-0560">Oxidoreductase</keyword>
<dbReference type="SUPFAM" id="SSF51206">
    <property type="entry name" value="cAMP-binding domain-like"/>
    <property type="match status" value="1"/>
</dbReference>
<dbReference type="Proteomes" id="UP001225316">
    <property type="component" value="Unassembled WGS sequence"/>
</dbReference>
<dbReference type="SMART" id="SM00100">
    <property type="entry name" value="cNMP"/>
    <property type="match status" value="1"/>
</dbReference>
<organism evidence="12 13">
    <name type="scientific">Thalassobacterium maritimum</name>
    <dbReference type="NCBI Taxonomy" id="3041265"/>
    <lineage>
        <taxon>Bacteria</taxon>
        <taxon>Pseudomonadati</taxon>
        <taxon>Verrucomicrobiota</taxon>
        <taxon>Opitutia</taxon>
        <taxon>Puniceicoccales</taxon>
        <taxon>Coraliomargaritaceae</taxon>
        <taxon>Thalassobacterium</taxon>
    </lineage>
</organism>
<dbReference type="InterPro" id="IPR023753">
    <property type="entry name" value="FAD/NAD-binding_dom"/>
</dbReference>
<dbReference type="SUPFAM" id="SSF51905">
    <property type="entry name" value="FAD/NAD(P)-binding domain"/>
    <property type="match status" value="1"/>
</dbReference>
<dbReference type="InterPro" id="IPR000595">
    <property type="entry name" value="cNMP-bd_dom"/>
</dbReference>
<evidence type="ECO:0000256" key="8">
    <source>
        <dbReference type="ARBA" id="ARBA00047599"/>
    </source>
</evidence>
<proteinExistence type="inferred from homology"/>
<dbReference type="CDD" id="cd00038">
    <property type="entry name" value="CAP_ED"/>
    <property type="match status" value="1"/>
</dbReference>
<name>A0ABU1AXP8_9BACT</name>
<dbReference type="Pfam" id="PF22366">
    <property type="entry name" value="NDH2_C"/>
    <property type="match status" value="1"/>
</dbReference>
<dbReference type="SUPFAM" id="SSF54631">
    <property type="entry name" value="CBS-domain pair"/>
    <property type="match status" value="1"/>
</dbReference>
<evidence type="ECO:0000313" key="12">
    <source>
        <dbReference type="EMBL" id="MDQ8208933.1"/>
    </source>
</evidence>
<feature type="domain" description="CBS" evidence="11">
    <location>
        <begin position="626"/>
        <end position="677"/>
    </location>
</feature>
<dbReference type="PRINTS" id="PR00368">
    <property type="entry name" value="FADPNR"/>
</dbReference>
<dbReference type="InterPro" id="IPR000644">
    <property type="entry name" value="CBS_dom"/>
</dbReference>
<keyword evidence="9" id="KW-0129">CBS domain</keyword>
<dbReference type="InterPro" id="IPR054585">
    <property type="entry name" value="NDH2-like_C"/>
</dbReference>
<reference evidence="12 13" key="1">
    <citation type="submission" date="2023-04" db="EMBL/GenBank/DDBJ databases">
        <title>A novel bacteria isolated from coastal sediment.</title>
        <authorList>
            <person name="Liu X.-J."/>
            <person name="Du Z.-J."/>
        </authorList>
    </citation>
    <scope>NUCLEOTIDE SEQUENCE [LARGE SCALE GENOMIC DNA]</scope>
    <source>
        <strain evidence="12 13">SDUM461003</strain>
    </source>
</reference>
<evidence type="ECO:0000256" key="6">
    <source>
        <dbReference type="ARBA" id="ARBA00023002"/>
    </source>
</evidence>
<feature type="domain" description="Cyclic nucleotide-binding" evidence="10">
    <location>
        <begin position="435"/>
        <end position="535"/>
    </location>
</feature>
<evidence type="ECO:0000256" key="3">
    <source>
        <dbReference type="ARBA" id="ARBA00022630"/>
    </source>
</evidence>
<dbReference type="PANTHER" id="PTHR43706">
    <property type="entry name" value="NADH DEHYDROGENASE"/>
    <property type="match status" value="1"/>
</dbReference>
<evidence type="ECO:0000313" key="13">
    <source>
        <dbReference type="Proteomes" id="UP001225316"/>
    </source>
</evidence>
<dbReference type="InterPro" id="IPR046342">
    <property type="entry name" value="CBS_dom_sf"/>
</dbReference>
<evidence type="ECO:0000256" key="4">
    <source>
        <dbReference type="ARBA" id="ARBA00022827"/>
    </source>
</evidence>
<evidence type="ECO:0000256" key="7">
    <source>
        <dbReference type="ARBA" id="ARBA00023027"/>
    </source>
</evidence>
<protein>
    <recommendedName>
        <fullName evidence="2">NADH:ubiquinone reductase (non-electrogenic)</fullName>
        <ecNumber evidence="2">1.6.5.9</ecNumber>
    </recommendedName>
</protein>
<dbReference type="InterPro" id="IPR045024">
    <property type="entry name" value="NDH-2"/>
</dbReference>
<dbReference type="InterPro" id="IPR014710">
    <property type="entry name" value="RmlC-like_jellyroll"/>
</dbReference>
<dbReference type="EMBL" id="JARXHW010000045">
    <property type="protein sequence ID" value="MDQ8208933.1"/>
    <property type="molecule type" value="Genomic_DNA"/>
</dbReference>
<sequence>MKEKKKKLDLDIAIIGGGFAGVYCGKALLKRLSKGSRTRIGLIADENYMVFQPMLPEVASASLSPRHVVNPIRHLCRGLEVYKASVEEIDIKNKQLTIRPGAFSPPVTIRFKHLVYALGAKVDLSRVPGMPEHAFLMQNVGDAMKLRATVLARFEEANLVIDAERRQRLLSFVVVGGGYSGVETAGQILDLFQGINQYYTNVSAKDFQVYLVHSREHLLPTLSTSLGEYAKKKLEARGLKILLKQRVKALTSSQVILQNGEIIETNTCVSTVGTAPHPLTLKLIEDTGVDSMHGRIQTSATMQVPGYDWLWAAGDCAAVPLSEQEGSFCPSTAQFAMRQGTLLGKNLNAFLRAEPVRPFRFKGLGELAAIGHHTAVAEIAGMRFSGFIAWWMWRTIYLAKLPGLDRKLRVLIDWTLDLFFPRDINLLSPRYTKTLQQMHLEAGNVLFNPGEPAFSFYIVKKGRILITDSNGDIVKSVGSGESFGERALLTDQIWRFKATAAEETTLVGLGSESFKTLLESSTSMRQQMENSARQYRSSSEIQARLHTLPQTVLQSTAGDLMTRDILQIRNDASLQQVSEILSRERHSYYPIYDAHSGQHCGVLAREQFYDYLQDHALSSELGIDALTLCQLPHIDATLEAGKCLELMTRSGSNKLIVLNESKQLQGMLTLHDIMRAQ</sequence>
<dbReference type="RefSeq" id="WP_308951666.1">
    <property type="nucleotide sequence ID" value="NZ_JARXHW010000045.1"/>
</dbReference>
<dbReference type="Pfam" id="PF00571">
    <property type="entry name" value="CBS"/>
    <property type="match status" value="2"/>
</dbReference>
<dbReference type="PRINTS" id="PR00411">
    <property type="entry name" value="PNDRDTASEI"/>
</dbReference>
<dbReference type="Pfam" id="PF00027">
    <property type="entry name" value="cNMP_binding"/>
    <property type="match status" value="1"/>
</dbReference>
<dbReference type="Gene3D" id="3.50.50.100">
    <property type="match status" value="1"/>
</dbReference>
<dbReference type="PROSITE" id="PS51371">
    <property type="entry name" value="CBS"/>
    <property type="match status" value="2"/>
</dbReference>